<dbReference type="Gene3D" id="3.40.1280.10">
    <property type="match status" value="1"/>
</dbReference>
<comment type="similarity">
    <text evidence="7">Belongs to the class IV-like SAM-binding methyltransferase superfamily. RNA methyltransferase TrmH family.</text>
</comment>
<keyword evidence="4 7" id="KW-0949">S-adenosyl-L-methionine</keyword>
<feature type="domain" description="tRNA/rRNA methyltransferase SpoU type" evidence="8">
    <location>
        <begin position="20"/>
        <end position="159"/>
    </location>
</feature>
<dbReference type="OrthoDB" id="9785673at2"/>
<protein>
    <recommendedName>
        <fullName evidence="7">tRNA (guanosine(18)-2'-O)-methyltransferase</fullName>
        <ecNumber evidence="7">2.1.1.34</ecNumber>
    </recommendedName>
    <alternativeName>
        <fullName evidence="7">tRNA [Gm18] methyltransferase</fullName>
    </alternativeName>
</protein>
<evidence type="ECO:0000259" key="8">
    <source>
        <dbReference type="Pfam" id="PF00588"/>
    </source>
</evidence>
<dbReference type="NCBIfam" id="NF008295">
    <property type="entry name" value="PRK11081.1"/>
    <property type="match status" value="1"/>
</dbReference>
<keyword evidence="5 7" id="KW-0819">tRNA processing</keyword>
<evidence type="ECO:0000256" key="4">
    <source>
        <dbReference type="ARBA" id="ARBA00022691"/>
    </source>
</evidence>
<accession>A0A369CCD1</accession>
<feature type="binding site" evidence="7">
    <location>
        <position position="148"/>
    </location>
    <ligand>
        <name>S-adenosyl-L-methionine</name>
        <dbReference type="ChEBI" id="CHEBI:59789"/>
    </ligand>
</feature>
<evidence type="ECO:0000256" key="6">
    <source>
        <dbReference type="ARBA" id="ARBA00022884"/>
    </source>
</evidence>
<keyword evidence="1 7" id="KW-0820">tRNA-binding</keyword>
<dbReference type="InterPro" id="IPR022724">
    <property type="entry name" value="rRNA_MeTrfase_SpoU_C"/>
</dbReference>
<feature type="domain" description="RNA methyltransferase SpoU/TrmH type C-terminal" evidence="9">
    <location>
        <begin position="163"/>
        <end position="211"/>
    </location>
</feature>
<gene>
    <name evidence="7" type="primary">trmH</name>
    <name evidence="10" type="ORF">DFQ59_103321</name>
</gene>
<comment type="caution">
    <text evidence="7">Lacks conserved residue(s) required for the propagation of feature annotation.</text>
</comment>
<name>A0A369CCD1_9GAMM</name>
<dbReference type="InterPro" id="IPR033671">
    <property type="entry name" value="TrmH"/>
</dbReference>
<dbReference type="Pfam" id="PF12105">
    <property type="entry name" value="SpoU_methylas_C"/>
    <property type="match status" value="1"/>
</dbReference>
<evidence type="ECO:0000256" key="2">
    <source>
        <dbReference type="ARBA" id="ARBA00022603"/>
    </source>
</evidence>
<dbReference type="RefSeq" id="WP_114279519.1">
    <property type="nucleotide sequence ID" value="NZ_QPJY01000003.1"/>
</dbReference>
<evidence type="ECO:0000313" key="10">
    <source>
        <dbReference type="EMBL" id="RCX31353.1"/>
    </source>
</evidence>
<evidence type="ECO:0000256" key="1">
    <source>
        <dbReference type="ARBA" id="ARBA00022555"/>
    </source>
</evidence>
<evidence type="ECO:0000256" key="5">
    <source>
        <dbReference type="ARBA" id="ARBA00022694"/>
    </source>
</evidence>
<dbReference type="InterPro" id="IPR029028">
    <property type="entry name" value="Alpha/beta_knot_MTases"/>
</dbReference>
<feature type="binding site" evidence="7">
    <location>
        <position position="139"/>
    </location>
    <ligand>
        <name>S-adenosyl-L-methionine</name>
        <dbReference type="ChEBI" id="CHEBI:59789"/>
    </ligand>
</feature>
<dbReference type="GO" id="GO:0000049">
    <property type="term" value="F:tRNA binding"/>
    <property type="evidence" value="ECO:0007669"/>
    <property type="project" value="UniProtKB-UniRule"/>
</dbReference>
<organism evidence="10 11">
    <name type="scientific">Thioalbus denitrificans</name>
    <dbReference type="NCBI Taxonomy" id="547122"/>
    <lineage>
        <taxon>Bacteria</taxon>
        <taxon>Pseudomonadati</taxon>
        <taxon>Pseudomonadota</taxon>
        <taxon>Gammaproteobacteria</taxon>
        <taxon>Chromatiales</taxon>
        <taxon>Ectothiorhodospiraceae</taxon>
        <taxon>Thioalbus</taxon>
    </lineage>
</organism>
<dbReference type="EMBL" id="QPJY01000003">
    <property type="protein sequence ID" value="RCX31353.1"/>
    <property type="molecule type" value="Genomic_DNA"/>
</dbReference>
<comment type="catalytic activity">
    <reaction evidence="7">
        <text>guanosine(18) in tRNA + S-adenosyl-L-methionine = 2'-O-methylguanosine(18) in tRNA + S-adenosyl-L-homocysteine + H(+)</text>
        <dbReference type="Rhea" id="RHEA:20077"/>
        <dbReference type="Rhea" id="RHEA-COMP:10190"/>
        <dbReference type="Rhea" id="RHEA-COMP:10192"/>
        <dbReference type="ChEBI" id="CHEBI:15378"/>
        <dbReference type="ChEBI" id="CHEBI:57856"/>
        <dbReference type="ChEBI" id="CHEBI:59789"/>
        <dbReference type="ChEBI" id="CHEBI:74269"/>
        <dbReference type="ChEBI" id="CHEBI:74445"/>
        <dbReference type="EC" id="2.1.1.34"/>
    </reaction>
</comment>
<keyword evidence="2 7" id="KW-0489">Methyltransferase</keyword>
<dbReference type="GO" id="GO:0141100">
    <property type="term" value="F:tRNA (guanine(18)-2'-O)-methyltransferase activity"/>
    <property type="evidence" value="ECO:0007669"/>
    <property type="project" value="UniProtKB-UniRule"/>
</dbReference>
<dbReference type="InterPro" id="IPR001537">
    <property type="entry name" value="SpoU_MeTrfase"/>
</dbReference>
<dbReference type="AlphaFoldDB" id="A0A369CCD1"/>
<keyword evidence="3 7" id="KW-0808">Transferase</keyword>
<dbReference type="Pfam" id="PF00588">
    <property type="entry name" value="SpoU_methylase"/>
    <property type="match status" value="1"/>
</dbReference>
<keyword evidence="11" id="KW-1185">Reference proteome</keyword>
<dbReference type="SUPFAM" id="SSF75217">
    <property type="entry name" value="alpha/beta knot"/>
    <property type="match status" value="1"/>
</dbReference>
<comment type="caution">
    <text evidence="10">The sequence shown here is derived from an EMBL/GenBank/DDBJ whole genome shotgun (WGS) entry which is preliminary data.</text>
</comment>
<proteinExistence type="inferred from homology"/>
<dbReference type="PANTHER" id="PTHR43453">
    <property type="entry name" value="RRNA METHYLASE-LIKE"/>
    <property type="match status" value="1"/>
</dbReference>
<evidence type="ECO:0000256" key="3">
    <source>
        <dbReference type="ARBA" id="ARBA00022679"/>
    </source>
</evidence>
<evidence type="ECO:0000259" key="9">
    <source>
        <dbReference type="Pfam" id="PF12105"/>
    </source>
</evidence>
<evidence type="ECO:0000256" key="7">
    <source>
        <dbReference type="HAMAP-Rule" id="MF_02060"/>
    </source>
</evidence>
<comment type="function">
    <text evidence="7">Catalyzes the 2'-O methylation of guanosine at position 18 in tRNA.</text>
</comment>
<dbReference type="EC" id="2.1.1.34" evidence="7"/>
<dbReference type="Proteomes" id="UP000252707">
    <property type="component" value="Unassembled WGS sequence"/>
</dbReference>
<keyword evidence="6 7" id="KW-0694">RNA-binding</keyword>
<reference evidence="10 11" key="1">
    <citation type="submission" date="2018-07" db="EMBL/GenBank/DDBJ databases">
        <title>Genomic Encyclopedia of Type Strains, Phase IV (KMG-IV): sequencing the most valuable type-strain genomes for metagenomic binning, comparative biology and taxonomic classification.</title>
        <authorList>
            <person name="Goeker M."/>
        </authorList>
    </citation>
    <scope>NUCLEOTIDE SEQUENCE [LARGE SCALE GENOMIC DNA]</scope>
    <source>
        <strain evidence="10 11">DSM 26407</strain>
    </source>
</reference>
<evidence type="ECO:0000313" key="11">
    <source>
        <dbReference type="Proteomes" id="UP000252707"/>
    </source>
</evidence>
<dbReference type="HAMAP" id="MF_02060">
    <property type="entry name" value="tRNA_methyltr_TrmH"/>
    <property type="match status" value="1"/>
</dbReference>
<sequence length="222" mass="24094">MTPERYRRLRAVLDRRQPDLLVVLDEVHKPHNIAAILRSCDAVGVAEVHAVKARGYVHRKATSAAGARRWVPVVEHPGVAAAIDRVRAAGCRVVAAHPGPASVDFRTLDYTGPTALLMGAELPGVSPAALALADSLVTIPMLGMVTSLNVSVATALLLYEAQRQREAAGLYAAVRLDPERYGRTLFEWGYPDVAAHCRAHGIDYPPLDAEGIPRWQAWPHKP</sequence>
<dbReference type="GO" id="GO:0002938">
    <property type="term" value="P:tRNA guanine ribose methylation"/>
    <property type="evidence" value="ECO:0007669"/>
    <property type="project" value="UniProtKB-UniRule"/>
</dbReference>
<dbReference type="PANTHER" id="PTHR43453:SF1">
    <property type="entry name" value="TRNA_RRNA METHYLTRANSFERASE SPOU TYPE DOMAIN-CONTAINING PROTEIN"/>
    <property type="match status" value="1"/>
</dbReference>
<dbReference type="CDD" id="cd18092">
    <property type="entry name" value="SpoU-like_TrmH"/>
    <property type="match status" value="1"/>
</dbReference>
<dbReference type="InterPro" id="IPR029026">
    <property type="entry name" value="tRNA_m1G_MTases_N"/>
</dbReference>